<keyword evidence="4" id="KW-1185">Reference proteome</keyword>
<dbReference type="GO" id="GO:0051864">
    <property type="term" value="F:histone H3K36 demethylase activity"/>
    <property type="evidence" value="ECO:0007669"/>
    <property type="project" value="TreeGrafter"/>
</dbReference>
<dbReference type="SUPFAM" id="SSF51197">
    <property type="entry name" value="Clavaminate synthase-like"/>
    <property type="match status" value="1"/>
</dbReference>
<dbReference type="GO" id="GO:0010468">
    <property type="term" value="P:regulation of gene expression"/>
    <property type="evidence" value="ECO:0007669"/>
    <property type="project" value="TreeGrafter"/>
</dbReference>
<dbReference type="Pfam" id="PF02373">
    <property type="entry name" value="JmjC"/>
    <property type="match status" value="1"/>
</dbReference>
<feature type="compositionally biased region" description="Basic and acidic residues" evidence="1">
    <location>
        <begin position="1"/>
        <end position="15"/>
    </location>
</feature>
<dbReference type="InterPro" id="IPR003347">
    <property type="entry name" value="JmjC_dom"/>
</dbReference>
<name>A0AAD2G962_9STRA</name>
<dbReference type="EMBL" id="CAKOGP040002312">
    <property type="protein sequence ID" value="CAJ1966661.1"/>
    <property type="molecule type" value="Genomic_DNA"/>
</dbReference>
<dbReference type="AlphaFoldDB" id="A0AAD2G962"/>
<evidence type="ECO:0000313" key="4">
    <source>
        <dbReference type="Proteomes" id="UP001295423"/>
    </source>
</evidence>
<dbReference type="PROSITE" id="PS51184">
    <property type="entry name" value="JMJC"/>
    <property type="match status" value="1"/>
</dbReference>
<reference evidence="3" key="1">
    <citation type="submission" date="2023-08" db="EMBL/GenBank/DDBJ databases">
        <authorList>
            <person name="Audoor S."/>
            <person name="Bilcke G."/>
        </authorList>
    </citation>
    <scope>NUCLEOTIDE SEQUENCE</scope>
</reference>
<dbReference type="GO" id="GO:0000785">
    <property type="term" value="C:chromatin"/>
    <property type="evidence" value="ECO:0007669"/>
    <property type="project" value="TreeGrafter"/>
</dbReference>
<feature type="region of interest" description="Disordered" evidence="1">
    <location>
        <begin position="1"/>
        <end position="33"/>
    </location>
</feature>
<evidence type="ECO:0000259" key="2">
    <source>
        <dbReference type="PROSITE" id="PS51184"/>
    </source>
</evidence>
<gene>
    <name evidence="3" type="ORF">CYCCA115_LOCUS22244</name>
</gene>
<evidence type="ECO:0000313" key="3">
    <source>
        <dbReference type="EMBL" id="CAJ1966661.1"/>
    </source>
</evidence>
<feature type="domain" description="JmjC" evidence="2">
    <location>
        <begin position="209"/>
        <end position="374"/>
    </location>
</feature>
<protein>
    <recommendedName>
        <fullName evidence="2">JmjC domain-containing protein</fullName>
    </recommendedName>
</protein>
<dbReference type="PANTHER" id="PTHR10694">
    <property type="entry name" value="LYSINE-SPECIFIC DEMETHYLASE"/>
    <property type="match status" value="1"/>
</dbReference>
<evidence type="ECO:0000256" key="1">
    <source>
        <dbReference type="SAM" id="MobiDB-lite"/>
    </source>
</evidence>
<dbReference type="GO" id="GO:0032454">
    <property type="term" value="F:histone H3K9 demethylase activity"/>
    <property type="evidence" value="ECO:0007669"/>
    <property type="project" value="TreeGrafter"/>
</dbReference>
<dbReference type="Gene3D" id="2.60.120.650">
    <property type="entry name" value="Cupin"/>
    <property type="match status" value="1"/>
</dbReference>
<proteinExistence type="predicted"/>
<sequence>MPAKNRDRQVQEEANHFVSKKANNPKPCNHHKPSLEELQRTTFSDYVRNVVLQKAQRDVEYSDNEAPRVDRELLERAPIHYNNGIAKVTLPSEFNDKSGIANDESGRGPGWAEGTSIGNITLPSPIKQCVRGIGGIYEFTFLDQSPIKVSEFRKRADQYFASQVGGKSDLSVEELERKFWRRLGPTQEPSMYGADMNGTLFGDDDCFGWNISKMRSCLQLLQAEQKDCHDDGIPGVTTPYLYFGMWGSVFCAHSEDMNLLSINYLHAGSPKVWYAVAGGEDAKRLEQFYDSNFHEAKSQCSEYMRHKRCLISPMILKKAGINFTRTVQYPGDAIITFPGGYHFGFNSGFNAAEATNFAVPEWVPYGKLAHVCLCRPDSVRIDMKRFERLLLKYEKEVKQKKRLQWKDWAMRVVKKKMKTERSHESAISIEAAGKRKSTSQRKEIWIEVQTTSRQPKSRKRKQASKIEVWHLAKPGSRKAFHPDVRVLCLTPTVADSCSSDSEEDEEDEHCFAGVVVEVREDHARIRVDGCSKKDDVWMPLNSPKLFLDGGRWGDDGTDEDLPPLHYWREEDSKRRCV</sequence>
<dbReference type="PANTHER" id="PTHR10694:SF7">
    <property type="entry name" value="[HISTONE H3]-TRIMETHYL-L-LYSINE(9) DEMETHYLASE"/>
    <property type="match status" value="1"/>
</dbReference>
<dbReference type="GO" id="GO:0005634">
    <property type="term" value="C:nucleus"/>
    <property type="evidence" value="ECO:0007669"/>
    <property type="project" value="TreeGrafter"/>
</dbReference>
<accession>A0AAD2G962</accession>
<comment type="caution">
    <text evidence="3">The sequence shown here is derived from an EMBL/GenBank/DDBJ whole genome shotgun (WGS) entry which is preliminary data.</text>
</comment>
<dbReference type="SMART" id="SM00558">
    <property type="entry name" value="JmjC"/>
    <property type="match status" value="1"/>
</dbReference>
<organism evidence="3 4">
    <name type="scientific">Cylindrotheca closterium</name>
    <dbReference type="NCBI Taxonomy" id="2856"/>
    <lineage>
        <taxon>Eukaryota</taxon>
        <taxon>Sar</taxon>
        <taxon>Stramenopiles</taxon>
        <taxon>Ochrophyta</taxon>
        <taxon>Bacillariophyta</taxon>
        <taxon>Bacillariophyceae</taxon>
        <taxon>Bacillariophycidae</taxon>
        <taxon>Bacillariales</taxon>
        <taxon>Bacillariaceae</taxon>
        <taxon>Cylindrotheca</taxon>
    </lineage>
</organism>
<dbReference type="Proteomes" id="UP001295423">
    <property type="component" value="Unassembled WGS sequence"/>
</dbReference>